<evidence type="ECO:0000313" key="4">
    <source>
        <dbReference type="Proteomes" id="UP000007266"/>
    </source>
</evidence>
<keyword evidence="2" id="KW-1133">Transmembrane helix</keyword>
<reference evidence="3 4" key="1">
    <citation type="journal article" date="2008" name="Nature">
        <title>The genome of the model beetle and pest Tribolium castaneum.</title>
        <authorList>
            <consortium name="Tribolium Genome Sequencing Consortium"/>
            <person name="Richards S."/>
            <person name="Gibbs R.A."/>
            <person name="Weinstock G.M."/>
            <person name="Brown S.J."/>
            <person name="Denell R."/>
            <person name="Beeman R.W."/>
            <person name="Gibbs R."/>
            <person name="Beeman R.W."/>
            <person name="Brown S.J."/>
            <person name="Bucher G."/>
            <person name="Friedrich M."/>
            <person name="Grimmelikhuijzen C.J."/>
            <person name="Klingler M."/>
            <person name="Lorenzen M."/>
            <person name="Richards S."/>
            <person name="Roth S."/>
            <person name="Schroder R."/>
            <person name="Tautz D."/>
            <person name="Zdobnov E.M."/>
            <person name="Muzny D."/>
            <person name="Gibbs R.A."/>
            <person name="Weinstock G.M."/>
            <person name="Attaway T."/>
            <person name="Bell S."/>
            <person name="Buhay C.J."/>
            <person name="Chandrabose M.N."/>
            <person name="Chavez D."/>
            <person name="Clerk-Blankenburg K.P."/>
            <person name="Cree A."/>
            <person name="Dao M."/>
            <person name="Davis C."/>
            <person name="Chacko J."/>
            <person name="Dinh H."/>
            <person name="Dugan-Rocha S."/>
            <person name="Fowler G."/>
            <person name="Garner T.T."/>
            <person name="Garnes J."/>
            <person name="Gnirke A."/>
            <person name="Hawes A."/>
            <person name="Hernandez J."/>
            <person name="Hines S."/>
            <person name="Holder M."/>
            <person name="Hume J."/>
            <person name="Jhangiani S.N."/>
            <person name="Joshi V."/>
            <person name="Khan Z.M."/>
            <person name="Jackson L."/>
            <person name="Kovar C."/>
            <person name="Kowis A."/>
            <person name="Lee S."/>
            <person name="Lewis L.R."/>
            <person name="Margolis J."/>
            <person name="Morgan M."/>
            <person name="Nazareth L.V."/>
            <person name="Nguyen N."/>
            <person name="Okwuonu G."/>
            <person name="Parker D."/>
            <person name="Richards S."/>
            <person name="Ruiz S.J."/>
            <person name="Santibanez J."/>
            <person name="Savard J."/>
            <person name="Scherer S.E."/>
            <person name="Schneider B."/>
            <person name="Sodergren E."/>
            <person name="Tautz D."/>
            <person name="Vattahil S."/>
            <person name="Villasana D."/>
            <person name="White C.S."/>
            <person name="Wright R."/>
            <person name="Park Y."/>
            <person name="Beeman R.W."/>
            <person name="Lord J."/>
            <person name="Oppert B."/>
            <person name="Lorenzen M."/>
            <person name="Brown S."/>
            <person name="Wang L."/>
            <person name="Savard J."/>
            <person name="Tautz D."/>
            <person name="Richards S."/>
            <person name="Weinstock G."/>
            <person name="Gibbs R.A."/>
            <person name="Liu Y."/>
            <person name="Worley K."/>
            <person name="Weinstock G."/>
            <person name="Elsik C.G."/>
            <person name="Reese J.T."/>
            <person name="Elhaik E."/>
            <person name="Landan G."/>
            <person name="Graur D."/>
            <person name="Arensburger P."/>
            <person name="Atkinson P."/>
            <person name="Beeman R.W."/>
            <person name="Beidler J."/>
            <person name="Brown S.J."/>
            <person name="Demuth J.P."/>
            <person name="Drury D.W."/>
            <person name="Du Y.Z."/>
            <person name="Fujiwara H."/>
            <person name="Lorenzen M."/>
            <person name="Maselli V."/>
            <person name="Osanai M."/>
            <person name="Park Y."/>
            <person name="Robertson H.M."/>
            <person name="Tu Z."/>
            <person name="Wang J.J."/>
            <person name="Wang S."/>
            <person name="Richards S."/>
            <person name="Song H."/>
            <person name="Zhang L."/>
            <person name="Sodergren E."/>
            <person name="Werner D."/>
            <person name="Stanke M."/>
            <person name="Morgenstern B."/>
            <person name="Solovyev V."/>
            <person name="Kosarev P."/>
            <person name="Brown G."/>
            <person name="Chen H.C."/>
            <person name="Ermolaeva O."/>
            <person name="Hlavina W."/>
            <person name="Kapustin Y."/>
            <person name="Kiryutin B."/>
            <person name="Kitts P."/>
            <person name="Maglott D."/>
            <person name="Pruitt K."/>
            <person name="Sapojnikov V."/>
            <person name="Souvorov A."/>
            <person name="Mackey A.J."/>
            <person name="Waterhouse R.M."/>
            <person name="Wyder S."/>
            <person name="Zdobnov E.M."/>
            <person name="Zdobnov E.M."/>
            <person name="Wyder S."/>
            <person name="Kriventseva E.V."/>
            <person name="Kadowaki T."/>
            <person name="Bork P."/>
            <person name="Aranda M."/>
            <person name="Bao R."/>
            <person name="Beermann A."/>
            <person name="Berns N."/>
            <person name="Bolognesi R."/>
            <person name="Bonneton F."/>
            <person name="Bopp D."/>
            <person name="Brown S.J."/>
            <person name="Bucher G."/>
            <person name="Butts T."/>
            <person name="Chaumot A."/>
            <person name="Denell R.E."/>
            <person name="Ferrier D.E."/>
            <person name="Friedrich M."/>
            <person name="Gordon C.M."/>
            <person name="Jindra M."/>
            <person name="Klingler M."/>
            <person name="Lan Q."/>
            <person name="Lattorff H.M."/>
            <person name="Laudet V."/>
            <person name="von Levetsow C."/>
            <person name="Liu Z."/>
            <person name="Lutz R."/>
            <person name="Lynch J.A."/>
            <person name="da Fonseca R.N."/>
            <person name="Posnien N."/>
            <person name="Reuter R."/>
            <person name="Roth S."/>
            <person name="Savard J."/>
            <person name="Schinko J.B."/>
            <person name="Schmitt C."/>
            <person name="Schoppmeier M."/>
            <person name="Schroder R."/>
            <person name="Shippy T.D."/>
            <person name="Simonnet F."/>
            <person name="Marques-Souza H."/>
            <person name="Tautz D."/>
            <person name="Tomoyasu Y."/>
            <person name="Trauner J."/>
            <person name="Van der Zee M."/>
            <person name="Vervoort M."/>
            <person name="Wittkopp N."/>
            <person name="Wimmer E.A."/>
            <person name="Yang X."/>
            <person name="Jones A.K."/>
            <person name="Sattelle D.B."/>
            <person name="Ebert P.R."/>
            <person name="Nelson D."/>
            <person name="Scott J.G."/>
            <person name="Beeman R.W."/>
            <person name="Muthukrishnan S."/>
            <person name="Kramer K.J."/>
            <person name="Arakane Y."/>
            <person name="Beeman R.W."/>
            <person name="Zhu Q."/>
            <person name="Hogenkamp D."/>
            <person name="Dixit R."/>
            <person name="Oppert B."/>
            <person name="Jiang H."/>
            <person name="Zou Z."/>
            <person name="Marshall J."/>
            <person name="Elpidina E."/>
            <person name="Vinokurov K."/>
            <person name="Oppert C."/>
            <person name="Zou Z."/>
            <person name="Evans J."/>
            <person name="Lu Z."/>
            <person name="Zhao P."/>
            <person name="Sumathipala N."/>
            <person name="Altincicek B."/>
            <person name="Vilcinskas A."/>
            <person name="Williams M."/>
            <person name="Hultmark D."/>
            <person name="Hetru C."/>
            <person name="Jiang H."/>
            <person name="Grimmelikhuijzen C.J."/>
            <person name="Hauser F."/>
            <person name="Cazzamali G."/>
            <person name="Williamson M."/>
            <person name="Park Y."/>
            <person name="Li B."/>
            <person name="Tanaka Y."/>
            <person name="Predel R."/>
            <person name="Neupert S."/>
            <person name="Schachtner J."/>
            <person name="Verleyen P."/>
            <person name="Raible F."/>
            <person name="Bork P."/>
            <person name="Friedrich M."/>
            <person name="Walden K.K."/>
            <person name="Robertson H.M."/>
            <person name="Angeli S."/>
            <person name="Foret S."/>
            <person name="Bucher G."/>
            <person name="Schuetz S."/>
            <person name="Maleszka R."/>
            <person name="Wimmer E.A."/>
            <person name="Beeman R.W."/>
            <person name="Lorenzen M."/>
            <person name="Tomoyasu Y."/>
            <person name="Miller S.C."/>
            <person name="Grossmann D."/>
            <person name="Bucher G."/>
        </authorList>
    </citation>
    <scope>NUCLEOTIDE SEQUENCE [LARGE SCALE GENOMIC DNA]</scope>
    <source>
        <strain evidence="3 4">Georgia GA2</strain>
    </source>
</reference>
<protein>
    <submittedName>
        <fullName evidence="3">Uncharacterized protein</fullName>
    </submittedName>
</protein>
<sequence length="471" mass="55580">MSEIHVEKSDSDVSADSWSLLDETDEPNSEQNSSDEVEFDGETAKGKNDGFLTFDEYLQERLLEYDYEHQEKPQKLRRLYKDKFRSFRKCKAKTLGISILLTIVLLLSAFATLCSTLSQPPGDELEEVHFNPIKRNNSTNHLEHFNETLKNFEEVRKVVALPPPPRPTKSNETITKPIFGPQYKFPKPNFPTCPRKTQPKVTKTKWTILKDILLDSNFHALVSLIMTNVYLFALFCDFAKKPSPKTQFNRLDETLLEDLVKSNNVEEIRRYLFKELPFWNAEFLPKTLKRRKKCSVSVETSDKKPEDYIYRSCPFLSKETIDPVVVPCVETGISECQRRFEELDQHQKKYNHLKHTQKNRIRLLKQKFRNEVSFIKDTEEESEARAEKINRTSQMFIKKLKNNREKYLVELKKVRELRQKVSQSRNKERKDVAIGTFALALPPIYDYGEKFRMIKEKFERENDEIPKFRFH</sequence>
<dbReference type="EMBL" id="KQ971336">
    <property type="protein sequence ID" value="EFA01099.1"/>
    <property type="molecule type" value="Genomic_DNA"/>
</dbReference>
<feature type="compositionally biased region" description="Basic and acidic residues" evidence="1">
    <location>
        <begin position="1"/>
        <end position="11"/>
    </location>
</feature>
<name>D6WIV1_TRICA</name>
<reference evidence="3 4" key="2">
    <citation type="journal article" date="2010" name="Nucleic Acids Res.">
        <title>BeetleBase in 2010: revisions to provide comprehensive genomic information for Tribolium castaneum.</title>
        <authorList>
            <person name="Kim H.S."/>
            <person name="Murphy T."/>
            <person name="Xia J."/>
            <person name="Caragea D."/>
            <person name="Park Y."/>
            <person name="Beeman R.W."/>
            <person name="Lorenzen M.D."/>
            <person name="Butcher S."/>
            <person name="Manak J.R."/>
            <person name="Brown S.J."/>
        </authorList>
    </citation>
    <scope>GENOME REANNOTATION</scope>
    <source>
        <strain evidence="3 4">Georgia GA2</strain>
    </source>
</reference>
<keyword evidence="2" id="KW-0812">Transmembrane</keyword>
<gene>
    <name evidence="3" type="primary">AUGUSTUS-3.0.2_04022</name>
    <name evidence="3" type="ORF">TcasGA2_TC004022</name>
</gene>
<dbReference type="Proteomes" id="UP000007266">
    <property type="component" value="Linkage group 3"/>
</dbReference>
<organism evidence="3 4">
    <name type="scientific">Tribolium castaneum</name>
    <name type="common">Red flour beetle</name>
    <dbReference type="NCBI Taxonomy" id="7070"/>
    <lineage>
        <taxon>Eukaryota</taxon>
        <taxon>Metazoa</taxon>
        <taxon>Ecdysozoa</taxon>
        <taxon>Arthropoda</taxon>
        <taxon>Hexapoda</taxon>
        <taxon>Insecta</taxon>
        <taxon>Pterygota</taxon>
        <taxon>Neoptera</taxon>
        <taxon>Endopterygota</taxon>
        <taxon>Coleoptera</taxon>
        <taxon>Polyphaga</taxon>
        <taxon>Cucujiformia</taxon>
        <taxon>Tenebrionidae</taxon>
        <taxon>Tenebrionidae incertae sedis</taxon>
        <taxon>Tribolium</taxon>
    </lineage>
</organism>
<dbReference type="AlphaFoldDB" id="D6WIV1"/>
<evidence type="ECO:0000256" key="2">
    <source>
        <dbReference type="SAM" id="Phobius"/>
    </source>
</evidence>
<proteinExistence type="predicted"/>
<keyword evidence="2" id="KW-0472">Membrane</keyword>
<feature type="region of interest" description="Disordered" evidence="1">
    <location>
        <begin position="1"/>
        <end position="46"/>
    </location>
</feature>
<keyword evidence="4" id="KW-1185">Reference proteome</keyword>
<feature type="transmembrane region" description="Helical" evidence="2">
    <location>
        <begin position="95"/>
        <end position="118"/>
    </location>
</feature>
<evidence type="ECO:0000256" key="1">
    <source>
        <dbReference type="SAM" id="MobiDB-lite"/>
    </source>
</evidence>
<dbReference type="InParanoid" id="D6WIV1"/>
<dbReference type="HOGENOM" id="CLU_580523_0_0_1"/>
<evidence type="ECO:0000313" key="3">
    <source>
        <dbReference type="EMBL" id="EFA01099.1"/>
    </source>
</evidence>
<accession>D6WIV1</accession>
<feature type="compositionally biased region" description="Acidic residues" evidence="1">
    <location>
        <begin position="22"/>
        <end position="41"/>
    </location>
</feature>